<evidence type="ECO:0000313" key="4">
    <source>
        <dbReference type="WBParaSite" id="TASK_0000909301-mRNA-1"/>
    </source>
</evidence>
<dbReference type="OrthoDB" id="5593200at2759"/>
<evidence type="ECO:0000256" key="1">
    <source>
        <dbReference type="SAM" id="MobiDB-lite"/>
    </source>
</evidence>
<evidence type="ECO:0000313" key="3">
    <source>
        <dbReference type="Proteomes" id="UP000282613"/>
    </source>
</evidence>
<proteinExistence type="predicted"/>
<keyword evidence="3" id="KW-1185">Reference proteome</keyword>
<dbReference type="STRING" id="60517.A0A0R3WE64"/>
<feature type="compositionally biased region" description="Polar residues" evidence="1">
    <location>
        <begin position="9"/>
        <end position="21"/>
    </location>
</feature>
<reference evidence="4" key="1">
    <citation type="submission" date="2017-02" db="UniProtKB">
        <authorList>
            <consortium name="WormBaseParasite"/>
        </authorList>
    </citation>
    <scope>IDENTIFICATION</scope>
</reference>
<name>A0A0R3WE64_TAEAS</name>
<dbReference type="WBParaSite" id="TASK_0000909301-mRNA-1">
    <property type="protein sequence ID" value="TASK_0000909301-mRNA-1"/>
    <property type="gene ID" value="TASK_0000909301"/>
</dbReference>
<organism evidence="4">
    <name type="scientific">Taenia asiatica</name>
    <name type="common">Asian tapeworm</name>
    <dbReference type="NCBI Taxonomy" id="60517"/>
    <lineage>
        <taxon>Eukaryota</taxon>
        <taxon>Metazoa</taxon>
        <taxon>Spiralia</taxon>
        <taxon>Lophotrochozoa</taxon>
        <taxon>Platyhelminthes</taxon>
        <taxon>Cestoda</taxon>
        <taxon>Eucestoda</taxon>
        <taxon>Cyclophyllidea</taxon>
        <taxon>Taeniidae</taxon>
        <taxon>Taenia</taxon>
    </lineage>
</organism>
<gene>
    <name evidence="2" type="ORF">TASK_LOCUS9094</name>
</gene>
<feature type="compositionally biased region" description="Low complexity" evidence="1">
    <location>
        <begin position="45"/>
        <end position="60"/>
    </location>
</feature>
<accession>A0A0R3WE64</accession>
<dbReference type="EMBL" id="UYRS01018986">
    <property type="protein sequence ID" value="VDK41832.1"/>
    <property type="molecule type" value="Genomic_DNA"/>
</dbReference>
<protein>
    <submittedName>
        <fullName evidence="4">Male-enhanced antigen 1</fullName>
    </submittedName>
</protein>
<feature type="region of interest" description="Disordered" evidence="1">
    <location>
        <begin position="1"/>
        <end position="66"/>
    </location>
</feature>
<reference evidence="2 3" key="2">
    <citation type="submission" date="2018-11" db="EMBL/GenBank/DDBJ databases">
        <authorList>
            <consortium name="Pathogen Informatics"/>
        </authorList>
    </citation>
    <scope>NUCLEOTIDE SEQUENCE [LARGE SCALE GENOMIC DNA]</scope>
</reference>
<dbReference type="Proteomes" id="UP000282613">
    <property type="component" value="Unassembled WGS sequence"/>
</dbReference>
<dbReference type="AlphaFoldDB" id="A0A0R3WE64"/>
<sequence length="182" mass="19896">MRDAAITNGRGSTPSTPTSQEDAFLNAEDPPFSLPAHEGYTLLENSNNNDNSTSSRSSGSSEKDEENGIAWNRDHLNDVAVDEALRRALNSDEIVFGTFPASVEPECIPDGSSPALLWRTPMNGEDRRIPLPEEKAAEIKACLRGFQLPDASLPTWAKQIPEEVWKQRLLQLLSSSSSSNLS</sequence>
<evidence type="ECO:0000313" key="2">
    <source>
        <dbReference type="EMBL" id="VDK41832.1"/>
    </source>
</evidence>
<dbReference type="Pfam" id="PF06910">
    <property type="entry name" value="MEA1"/>
    <property type="match status" value="1"/>
</dbReference>